<sequence>METEGNIVKGIQYGCAISFSFWILLYCLIKILTL</sequence>
<keyword evidence="1" id="KW-1133">Transmembrane helix</keyword>
<keyword evidence="1" id="KW-0472">Membrane</keyword>
<dbReference type="AlphaFoldDB" id="A0A9X8SCY2"/>
<keyword evidence="1" id="KW-0812">Transmembrane</keyword>
<gene>
    <name evidence="2" type="ORF">BACERE00221_02005</name>
</gene>
<evidence type="ECO:0000313" key="3">
    <source>
        <dbReference type="Proteomes" id="UP000194435"/>
    </source>
</evidence>
<name>A0A9X8SCY2_9BACI</name>
<dbReference type="EMBL" id="FWZC01000032">
    <property type="protein sequence ID" value="SMD99724.1"/>
    <property type="molecule type" value="Genomic_DNA"/>
</dbReference>
<feature type="transmembrane region" description="Helical" evidence="1">
    <location>
        <begin position="12"/>
        <end position="32"/>
    </location>
</feature>
<organism evidence="2 3">
    <name type="scientific">Bacillus paranthracis</name>
    <dbReference type="NCBI Taxonomy" id="2026186"/>
    <lineage>
        <taxon>Bacteria</taxon>
        <taxon>Bacillati</taxon>
        <taxon>Bacillota</taxon>
        <taxon>Bacilli</taxon>
        <taxon>Bacillales</taxon>
        <taxon>Bacillaceae</taxon>
        <taxon>Bacillus</taxon>
        <taxon>Bacillus cereus group</taxon>
    </lineage>
</organism>
<reference evidence="2 3" key="1">
    <citation type="submission" date="2017-04" db="EMBL/GenBank/DDBJ databases">
        <authorList>
            <person name="Criscuolo A."/>
        </authorList>
    </citation>
    <scope>NUCLEOTIDE SEQUENCE [LARGE SCALE GENOMIC DNA]</scope>
    <source>
        <strain evidence="2">16-00221</strain>
    </source>
</reference>
<comment type="caution">
    <text evidence="2">The sequence shown here is derived from an EMBL/GenBank/DDBJ whole genome shotgun (WGS) entry which is preliminary data.</text>
</comment>
<protein>
    <submittedName>
        <fullName evidence="2">Uncharacterized protein</fullName>
    </submittedName>
</protein>
<proteinExistence type="predicted"/>
<evidence type="ECO:0000313" key="2">
    <source>
        <dbReference type="EMBL" id="SMD99724.1"/>
    </source>
</evidence>
<accession>A0A9X8SCY2</accession>
<evidence type="ECO:0000256" key="1">
    <source>
        <dbReference type="SAM" id="Phobius"/>
    </source>
</evidence>
<dbReference type="Proteomes" id="UP000194435">
    <property type="component" value="Unassembled WGS sequence"/>
</dbReference>